<comment type="caution">
    <text evidence="3">The sequence shown here is derived from an EMBL/GenBank/DDBJ whole genome shotgun (WGS) entry which is preliminary data.</text>
</comment>
<evidence type="ECO:0000256" key="1">
    <source>
        <dbReference type="SAM" id="SignalP"/>
    </source>
</evidence>
<sequence>MSHSTFVSVHLIWAAALICSISAFGFSAQSSRTNRCPQKLQAAPSSSITTTPLEEMKDEYDVIVIGSGIGGLSSAAMLSLYGYSVAVLESHYSPGGAAHGFSVKHSTGAYHFDTGPSFFSGLNPNLKAKASNPLRTILDAIGESVECVPYTSFGLKFPEGDFLHTVNFGGNNPDAGNTQSPLEEVAGPDATAEWQRLMDAMKPLAKAVDAMPTAALRGDLSALVTVAPFLKNFALLNPLENLKLTQPYSNILDQASVKTPFTRNWLDLLCFCLSGLPANGTITAEMALMMGEFYDRDAIMDCPKGGANAIVDALVRGITKHGGQVFCNSHVQQILLNDNNNNRATGVRLKRKDRAVTAKQAVVSNLSVWDLLRSGILETSALPSSFVQQGLETPLGKSFMHLHIGFQATKEELDRLQAHYLCIEDWSRGVEAQDNAVLISIPSVHDNSLAPAGHAVLHAYTPATEEYERWTHLRDKRQSLEYQQLKEERSQYLWKVLEDIIPDIRERATVVQVGTPLTHERFLRRHAGSYGPAIVAGEASFPFPKTPLSGLLLCGDSCFPGIGVPAVAGSGLLAAHSVSLSSIPKQQKLLEKLQQQ</sequence>
<dbReference type="InterPro" id="IPR036188">
    <property type="entry name" value="FAD/NAD-bd_sf"/>
</dbReference>
<keyword evidence="3" id="KW-0413">Isomerase</keyword>
<proteinExistence type="predicted"/>
<dbReference type="SUPFAM" id="SSF51905">
    <property type="entry name" value="FAD/NAD(P)-binding domain"/>
    <property type="match status" value="1"/>
</dbReference>
<dbReference type="InterPro" id="IPR045892">
    <property type="entry name" value="CrtISO-like"/>
</dbReference>
<dbReference type="EMBL" id="CAICTM010000174">
    <property type="protein sequence ID" value="CAB9503742.1"/>
    <property type="molecule type" value="Genomic_DNA"/>
</dbReference>
<feature type="chain" id="PRO_5040209025" evidence="1">
    <location>
        <begin position="24"/>
        <end position="596"/>
    </location>
</feature>
<dbReference type="PANTHER" id="PTHR46313:SF3">
    <property type="entry name" value="PROLYCOPENE ISOMERASE, CHLOROPLASTIC"/>
    <property type="match status" value="1"/>
</dbReference>
<gene>
    <name evidence="3" type="ORF">SEMRO_175_G076960.1</name>
</gene>
<dbReference type="GO" id="GO:0016853">
    <property type="term" value="F:isomerase activity"/>
    <property type="evidence" value="ECO:0007669"/>
    <property type="project" value="UniProtKB-KW"/>
</dbReference>
<protein>
    <submittedName>
        <fullName evidence="3">Prolycopene isomerase, chloroplastic</fullName>
    </submittedName>
</protein>
<evidence type="ECO:0000313" key="3">
    <source>
        <dbReference type="EMBL" id="CAB9503742.1"/>
    </source>
</evidence>
<evidence type="ECO:0000259" key="2">
    <source>
        <dbReference type="Pfam" id="PF01593"/>
    </source>
</evidence>
<keyword evidence="4" id="KW-1185">Reference proteome</keyword>
<dbReference type="Pfam" id="PF01593">
    <property type="entry name" value="Amino_oxidase"/>
    <property type="match status" value="1"/>
</dbReference>
<dbReference type="InterPro" id="IPR002937">
    <property type="entry name" value="Amino_oxidase"/>
</dbReference>
<accession>A0A9N8H8M9</accession>
<feature type="domain" description="Amine oxidase" evidence="2">
    <location>
        <begin position="69"/>
        <end position="577"/>
    </location>
</feature>
<dbReference type="GO" id="GO:0016116">
    <property type="term" value="P:carotenoid metabolic process"/>
    <property type="evidence" value="ECO:0007669"/>
    <property type="project" value="InterPro"/>
</dbReference>
<dbReference type="AlphaFoldDB" id="A0A9N8H8M9"/>
<dbReference type="GO" id="GO:0016491">
    <property type="term" value="F:oxidoreductase activity"/>
    <property type="evidence" value="ECO:0007669"/>
    <property type="project" value="InterPro"/>
</dbReference>
<name>A0A9N8H8M9_9STRA</name>
<dbReference type="Proteomes" id="UP001153069">
    <property type="component" value="Unassembled WGS sequence"/>
</dbReference>
<organism evidence="3 4">
    <name type="scientific">Seminavis robusta</name>
    <dbReference type="NCBI Taxonomy" id="568900"/>
    <lineage>
        <taxon>Eukaryota</taxon>
        <taxon>Sar</taxon>
        <taxon>Stramenopiles</taxon>
        <taxon>Ochrophyta</taxon>
        <taxon>Bacillariophyta</taxon>
        <taxon>Bacillariophyceae</taxon>
        <taxon>Bacillariophycidae</taxon>
        <taxon>Naviculales</taxon>
        <taxon>Naviculaceae</taxon>
        <taxon>Seminavis</taxon>
    </lineage>
</organism>
<evidence type="ECO:0000313" key="4">
    <source>
        <dbReference type="Proteomes" id="UP001153069"/>
    </source>
</evidence>
<keyword evidence="1" id="KW-0732">Signal</keyword>
<feature type="signal peptide" evidence="1">
    <location>
        <begin position="1"/>
        <end position="23"/>
    </location>
</feature>
<dbReference type="OrthoDB" id="7777654at2759"/>
<reference evidence="3" key="1">
    <citation type="submission" date="2020-06" db="EMBL/GenBank/DDBJ databases">
        <authorList>
            <consortium name="Plant Systems Biology data submission"/>
        </authorList>
    </citation>
    <scope>NUCLEOTIDE SEQUENCE</scope>
    <source>
        <strain evidence="3">D6</strain>
    </source>
</reference>
<dbReference type="Gene3D" id="3.50.50.60">
    <property type="entry name" value="FAD/NAD(P)-binding domain"/>
    <property type="match status" value="2"/>
</dbReference>
<dbReference type="PANTHER" id="PTHR46313">
    <property type="match status" value="1"/>
</dbReference>